<dbReference type="Pfam" id="PF24626">
    <property type="entry name" value="SH3_Tf2-1"/>
    <property type="match status" value="1"/>
</dbReference>
<dbReference type="PANTHER" id="PTHR46148">
    <property type="entry name" value="CHROMO DOMAIN-CONTAINING PROTEIN"/>
    <property type="match status" value="1"/>
</dbReference>
<dbReference type="EMBL" id="BKCJ010004395">
    <property type="protein sequence ID" value="GEU60789.1"/>
    <property type="molecule type" value="Genomic_DNA"/>
</dbReference>
<dbReference type="SUPFAM" id="SSF56672">
    <property type="entry name" value="DNA/RNA polymerases"/>
    <property type="match status" value="1"/>
</dbReference>
<name>A0A6L2LIA4_TANCI</name>
<gene>
    <name evidence="5" type="ORF">Tci_032767</name>
</gene>
<feature type="domain" description="Reverse transcriptase/retrotransposon-derived protein RNase H-like" evidence="2">
    <location>
        <begin position="172"/>
        <end position="212"/>
    </location>
</feature>
<organism evidence="5">
    <name type="scientific">Tanacetum cinerariifolium</name>
    <name type="common">Dalmatian daisy</name>
    <name type="synonym">Chrysanthemum cinerariifolium</name>
    <dbReference type="NCBI Taxonomy" id="118510"/>
    <lineage>
        <taxon>Eukaryota</taxon>
        <taxon>Viridiplantae</taxon>
        <taxon>Streptophyta</taxon>
        <taxon>Embryophyta</taxon>
        <taxon>Tracheophyta</taxon>
        <taxon>Spermatophyta</taxon>
        <taxon>Magnoliopsida</taxon>
        <taxon>eudicotyledons</taxon>
        <taxon>Gunneridae</taxon>
        <taxon>Pentapetalae</taxon>
        <taxon>asterids</taxon>
        <taxon>campanulids</taxon>
        <taxon>Asterales</taxon>
        <taxon>Asteraceae</taxon>
        <taxon>Asteroideae</taxon>
        <taxon>Anthemideae</taxon>
        <taxon>Anthemidinae</taxon>
        <taxon>Tanacetum</taxon>
    </lineage>
</organism>
<feature type="region of interest" description="Disordered" evidence="1">
    <location>
        <begin position="69"/>
        <end position="118"/>
    </location>
</feature>
<feature type="compositionally biased region" description="Polar residues" evidence="1">
    <location>
        <begin position="108"/>
        <end position="118"/>
    </location>
</feature>
<sequence length="468" mass="52781">MVGSDIDGYTARFHELARLVPHMVTPESQRVNLYIRSLAPEIKPHVTSSEPATIQGAVSMANHLTTDSIKDGLFKKENDGNKRRSNDQNGNRGRDDRNKRQRTRKNFALTTPEQGQGQCQYAGQHPKCAKCNFHHSERPEGNLKQLKTMKVNEPKLEDTSVVHEFPSVFLEDYQENTFQTLKDMLCDAPILALPECTDDFAVYCDASNQAIMTARFATTQARILEAQSEASKGVNTLAKMLKGLDKQLERKEDGGLYLVERIWAPVYGNLRTLIMNKAHATRACLIDFGGNWHTHLPLVEFSYNKGYNSSVKCTPFEALYGRRCRTPIAWAESYADHRRKALEFSVGDKVLLKVSPRKGVTRFGKRSKLSPRYVGPFEIVEQKCLVDVNLHVPFKEVKIDDKLHFVEEPMEIMDREVKKLKKSPIVKGKTVTSVNFEVAVETIVAVLLSLLTFSINAPIFGGVPKVET</sequence>
<evidence type="ECO:0000256" key="1">
    <source>
        <dbReference type="SAM" id="MobiDB-lite"/>
    </source>
</evidence>
<feature type="domain" description="Ty3 transposon capsid-like protein" evidence="3">
    <location>
        <begin position="6"/>
        <end position="87"/>
    </location>
</feature>
<evidence type="ECO:0000259" key="3">
    <source>
        <dbReference type="Pfam" id="PF19259"/>
    </source>
</evidence>
<evidence type="ECO:0000313" key="5">
    <source>
        <dbReference type="EMBL" id="GEU60789.1"/>
    </source>
</evidence>
<comment type="caution">
    <text evidence="5">The sequence shown here is derived from an EMBL/GenBank/DDBJ whole genome shotgun (WGS) entry which is preliminary data.</text>
</comment>
<accession>A0A6L2LIA4</accession>
<feature type="compositionally biased region" description="Basic and acidic residues" evidence="1">
    <location>
        <begin position="69"/>
        <end position="98"/>
    </location>
</feature>
<dbReference type="InterPro" id="IPR041577">
    <property type="entry name" value="RT_RNaseH_2"/>
</dbReference>
<dbReference type="Gene3D" id="3.30.420.10">
    <property type="entry name" value="Ribonuclease H-like superfamily/Ribonuclease H"/>
    <property type="match status" value="1"/>
</dbReference>
<dbReference type="PANTHER" id="PTHR46148:SF59">
    <property type="entry name" value="NUCLEOTIDYLTRANSFERASE, RIBONUCLEASE H"/>
    <property type="match status" value="1"/>
</dbReference>
<reference evidence="5" key="1">
    <citation type="journal article" date="2019" name="Sci. Rep.">
        <title>Draft genome of Tanacetum cinerariifolium, the natural source of mosquito coil.</title>
        <authorList>
            <person name="Yamashiro T."/>
            <person name="Shiraishi A."/>
            <person name="Satake H."/>
            <person name="Nakayama K."/>
        </authorList>
    </citation>
    <scope>NUCLEOTIDE SEQUENCE</scope>
</reference>
<dbReference type="InterPro" id="IPR056924">
    <property type="entry name" value="SH3_Tf2-1"/>
</dbReference>
<dbReference type="Pfam" id="PF19259">
    <property type="entry name" value="Ty3_capsid"/>
    <property type="match status" value="1"/>
</dbReference>
<dbReference type="Pfam" id="PF17919">
    <property type="entry name" value="RT_RNaseH_2"/>
    <property type="match status" value="1"/>
</dbReference>
<protein>
    <submittedName>
        <fullName evidence="5">Uncharacterized protein</fullName>
    </submittedName>
</protein>
<proteinExistence type="predicted"/>
<dbReference type="InterPro" id="IPR043502">
    <property type="entry name" value="DNA/RNA_pol_sf"/>
</dbReference>
<dbReference type="GO" id="GO:0003676">
    <property type="term" value="F:nucleic acid binding"/>
    <property type="evidence" value="ECO:0007669"/>
    <property type="project" value="InterPro"/>
</dbReference>
<feature type="domain" description="Tf2-1-like SH3-like" evidence="4">
    <location>
        <begin position="347"/>
        <end position="383"/>
    </location>
</feature>
<dbReference type="InterPro" id="IPR036397">
    <property type="entry name" value="RNaseH_sf"/>
</dbReference>
<dbReference type="InterPro" id="IPR045358">
    <property type="entry name" value="Ty3_capsid"/>
</dbReference>
<evidence type="ECO:0000259" key="2">
    <source>
        <dbReference type="Pfam" id="PF17919"/>
    </source>
</evidence>
<evidence type="ECO:0000259" key="4">
    <source>
        <dbReference type="Pfam" id="PF24626"/>
    </source>
</evidence>
<dbReference type="AlphaFoldDB" id="A0A6L2LIA4"/>